<reference evidence="1 2" key="1">
    <citation type="submission" date="2018-10" db="EMBL/GenBank/DDBJ databases">
        <authorList>
            <person name="Jung H.S."/>
            <person name="Jeon C.O."/>
        </authorList>
    </citation>
    <scope>NUCLEOTIDE SEQUENCE [LARGE SCALE GENOMIC DNA]</scope>
    <source>
        <strain evidence="1 2">MA-7-27</strain>
    </source>
</reference>
<evidence type="ECO:0008006" key="3">
    <source>
        <dbReference type="Google" id="ProtNLM"/>
    </source>
</evidence>
<organism evidence="1 2">
    <name type="scientific">Rhodophyticola porphyridii</name>
    <dbReference type="NCBI Taxonomy" id="1852017"/>
    <lineage>
        <taxon>Bacteria</taxon>
        <taxon>Pseudomonadati</taxon>
        <taxon>Pseudomonadota</taxon>
        <taxon>Alphaproteobacteria</taxon>
        <taxon>Rhodobacterales</taxon>
        <taxon>Roseobacteraceae</taxon>
        <taxon>Rhodophyticola</taxon>
    </lineage>
</organism>
<accession>A0A3L9Y128</accession>
<comment type="caution">
    <text evidence="1">The sequence shown here is derived from an EMBL/GenBank/DDBJ whole genome shotgun (WGS) entry which is preliminary data.</text>
</comment>
<dbReference type="OrthoDB" id="7860049at2"/>
<proteinExistence type="predicted"/>
<gene>
    <name evidence="1" type="ORF">D9R08_06905</name>
</gene>
<name>A0A3L9Y128_9RHOB</name>
<dbReference type="RefSeq" id="WP_121897320.1">
    <property type="nucleotide sequence ID" value="NZ_RCNT01000003.1"/>
</dbReference>
<dbReference type="AlphaFoldDB" id="A0A3L9Y128"/>
<keyword evidence="2" id="KW-1185">Reference proteome</keyword>
<evidence type="ECO:0000313" key="2">
    <source>
        <dbReference type="Proteomes" id="UP000281343"/>
    </source>
</evidence>
<sequence length="172" mass="18659">MVRRKDDIQKALAAFDGRRIAPLKDAVDLPLTPEAEGAILDAVAGPDQVGATWMVKALAEAGRLSEAQLAEALADFPKLTEPDAILHLLQTVQYAPGVAEPYLRNFVGLAGSDKLFLRVWAFDAYCRVAAMHGAMADVTDRIEQGLTDRSKAMQARARALAREFGVKVQQKS</sequence>
<evidence type="ECO:0000313" key="1">
    <source>
        <dbReference type="EMBL" id="RMA42534.1"/>
    </source>
</evidence>
<protein>
    <recommendedName>
        <fullName evidence="3">HEAT repeat domain-containing protein</fullName>
    </recommendedName>
</protein>
<dbReference type="Proteomes" id="UP000281343">
    <property type="component" value="Unassembled WGS sequence"/>
</dbReference>
<dbReference type="EMBL" id="RCNT01000003">
    <property type="protein sequence ID" value="RMA42534.1"/>
    <property type="molecule type" value="Genomic_DNA"/>
</dbReference>